<proteinExistence type="predicted"/>
<dbReference type="AlphaFoldDB" id="A0A8K0K1F7"/>
<keyword evidence="2" id="KW-1185">Reference proteome</keyword>
<gene>
    <name evidence="1" type="ORF">J437_LFUL004168</name>
</gene>
<reference evidence="1" key="1">
    <citation type="submission" date="2013-04" db="EMBL/GenBank/DDBJ databases">
        <authorList>
            <person name="Qu J."/>
            <person name="Murali S.C."/>
            <person name="Bandaranaike D."/>
            <person name="Bellair M."/>
            <person name="Blankenburg K."/>
            <person name="Chao H."/>
            <person name="Dinh H."/>
            <person name="Doddapaneni H."/>
            <person name="Downs B."/>
            <person name="Dugan-Rocha S."/>
            <person name="Elkadiri S."/>
            <person name="Gnanaolivu R.D."/>
            <person name="Hernandez B."/>
            <person name="Javaid M."/>
            <person name="Jayaseelan J.C."/>
            <person name="Lee S."/>
            <person name="Li M."/>
            <person name="Ming W."/>
            <person name="Munidasa M."/>
            <person name="Muniz J."/>
            <person name="Nguyen L."/>
            <person name="Ongeri F."/>
            <person name="Osuji N."/>
            <person name="Pu L.-L."/>
            <person name="Puazo M."/>
            <person name="Qu C."/>
            <person name="Quiroz J."/>
            <person name="Raj R."/>
            <person name="Weissenberger G."/>
            <person name="Xin Y."/>
            <person name="Zou X."/>
            <person name="Han Y."/>
            <person name="Richards S."/>
            <person name="Worley K."/>
            <person name="Muzny D."/>
            <person name="Gibbs R."/>
        </authorList>
    </citation>
    <scope>NUCLEOTIDE SEQUENCE</scope>
    <source>
        <strain evidence="1">Sampled in the wild</strain>
    </source>
</reference>
<evidence type="ECO:0000313" key="1">
    <source>
        <dbReference type="EMBL" id="KAG8225600.1"/>
    </source>
</evidence>
<protein>
    <recommendedName>
        <fullName evidence="3">Reverse transcriptase</fullName>
    </recommendedName>
</protein>
<evidence type="ECO:0000313" key="2">
    <source>
        <dbReference type="Proteomes" id="UP000792457"/>
    </source>
</evidence>
<dbReference type="OrthoDB" id="8195432at2759"/>
<evidence type="ECO:0008006" key="3">
    <source>
        <dbReference type="Google" id="ProtNLM"/>
    </source>
</evidence>
<name>A0A8K0K1F7_LADFU</name>
<dbReference type="Proteomes" id="UP000792457">
    <property type="component" value="Unassembled WGS sequence"/>
</dbReference>
<sequence>MSSTIVLPIPTDGRRGTMKSKQLVDRRISGDESLLRPDLLISEGPNGPMHILDITVPLENRPDALKVARETKRWKYPDLAERLRVEVSLDAIVVGALGTWDPENDNVLQRLRIPKRKMTTLQHQAASAAIKWFRDIYVEHVTGVRQY</sequence>
<organism evidence="1 2">
    <name type="scientific">Ladona fulva</name>
    <name type="common">Scarce chaser dragonfly</name>
    <name type="synonym">Libellula fulva</name>
    <dbReference type="NCBI Taxonomy" id="123851"/>
    <lineage>
        <taxon>Eukaryota</taxon>
        <taxon>Metazoa</taxon>
        <taxon>Ecdysozoa</taxon>
        <taxon>Arthropoda</taxon>
        <taxon>Hexapoda</taxon>
        <taxon>Insecta</taxon>
        <taxon>Pterygota</taxon>
        <taxon>Palaeoptera</taxon>
        <taxon>Odonata</taxon>
        <taxon>Epiprocta</taxon>
        <taxon>Anisoptera</taxon>
        <taxon>Libelluloidea</taxon>
        <taxon>Libellulidae</taxon>
        <taxon>Ladona</taxon>
    </lineage>
</organism>
<comment type="caution">
    <text evidence="1">The sequence shown here is derived from an EMBL/GenBank/DDBJ whole genome shotgun (WGS) entry which is preliminary data.</text>
</comment>
<reference evidence="1" key="2">
    <citation type="submission" date="2017-10" db="EMBL/GenBank/DDBJ databases">
        <title>Ladona fulva Genome sequencing and assembly.</title>
        <authorList>
            <person name="Murali S."/>
            <person name="Richards S."/>
            <person name="Bandaranaike D."/>
            <person name="Bellair M."/>
            <person name="Blankenburg K."/>
            <person name="Chao H."/>
            <person name="Dinh H."/>
            <person name="Doddapaneni H."/>
            <person name="Dugan-Rocha S."/>
            <person name="Elkadiri S."/>
            <person name="Gnanaolivu R."/>
            <person name="Hernandez B."/>
            <person name="Skinner E."/>
            <person name="Javaid M."/>
            <person name="Lee S."/>
            <person name="Li M."/>
            <person name="Ming W."/>
            <person name="Munidasa M."/>
            <person name="Muniz J."/>
            <person name="Nguyen L."/>
            <person name="Hughes D."/>
            <person name="Osuji N."/>
            <person name="Pu L.-L."/>
            <person name="Puazo M."/>
            <person name="Qu C."/>
            <person name="Quiroz J."/>
            <person name="Raj R."/>
            <person name="Weissenberger G."/>
            <person name="Xin Y."/>
            <person name="Zou X."/>
            <person name="Han Y."/>
            <person name="Worley K."/>
            <person name="Muzny D."/>
            <person name="Gibbs R."/>
        </authorList>
    </citation>
    <scope>NUCLEOTIDE SEQUENCE</scope>
    <source>
        <strain evidence="1">Sampled in the wild</strain>
    </source>
</reference>
<accession>A0A8K0K1F7</accession>
<dbReference type="EMBL" id="KZ308244">
    <property type="protein sequence ID" value="KAG8225600.1"/>
    <property type="molecule type" value="Genomic_DNA"/>
</dbReference>